<evidence type="ECO:0000313" key="2">
    <source>
        <dbReference type="Proteomes" id="UP000518887"/>
    </source>
</evidence>
<dbReference type="Proteomes" id="UP000518887">
    <property type="component" value="Unassembled WGS sequence"/>
</dbReference>
<accession>A0A7W8G9N8</accession>
<keyword evidence="2" id="KW-1185">Reference proteome</keyword>
<organism evidence="1 2">
    <name type="scientific">Treponema ruminis</name>
    <dbReference type="NCBI Taxonomy" id="744515"/>
    <lineage>
        <taxon>Bacteria</taxon>
        <taxon>Pseudomonadati</taxon>
        <taxon>Spirochaetota</taxon>
        <taxon>Spirochaetia</taxon>
        <taxon>Spirochaetales</taxon>
        <taxon>Treponemataceae</taxon>
        <taxon>Treponema</taxon>
    </lineage>
</organism>
<proteinExistence type="predicted"/>
<reference evidence="1 2" key="1">
    <citation type="submission" date="2020-08" db="EMBL/GenBank/DDBJ databases">
        <title>Genomic Encyclopedia of Type Strains, Phase IV (KMG-IV): sequencing the most valuable type-strain genomes for metagenomic binning, comparative biology and taxonomic classification.</title>
        <authorList>
            <person name="Goeker M."/>
        </authorList>
    </citation>
    <scope>NUCLEOTIDE SEQUENCE [LARGE SCALE GENOMIC DNA]</scope>
    <source>
        <strain evidence="1 2">DSM 103462</strain>
    </source>
</reference>
<name>A0A7W8G9N8_9SPIR</name>
<gene>
    <name evidence="1" type="ORF">HNP76_001811</name>
</gene>
<comment type="caution">
    <text evidence="1">The sequence shown here is derived from an EMBL/GenBank/DDBJ whole genome shotgun (WGS) entry which is preliminary data.</text>
</comment>
<evidence type="ECO:0000313" key="1">
    <source>
        <dbReference type="EMBL" id="MBB5226438.1"/>
    </source>
</evidence>
<dbReference type="EMBL" id="JACHFQ010000005">
    <property type="protein sequence ID" value="MBB5226438.1"/>
    <property type="molecule type" value="Genomic_DNA"/>
</dbReference>
<dbReference type="AlphaFoldDB" id="A0A7W8G9N8"/>
<sequence length="33" mass="3700">MKKIVLLAAACENPTDSSFCYEFKSARSKKYGI</sequence>
<protein>
    <submittedName>
        <fullName evidence="1">Uncharacterized protein</fullName>
    </submittedName>
</protein>